<keyword evidence="3" id="KW-0732">Signal</keyword>
<evidence type="ECO:0000313" key="5">
    <source>
        <dbReference type="Proteomes" id="UP001385951"/>
    </source>
</evidence>
<feature type="signal peptide" evidence="3">
    <location>
        <begin position="1"/>
        <end position="17"/>
    </location>
</feature>
<comment type="caution">
    <text evidence="4">The sequence shown here is derived from an EMBL/GenBank/DDBJ whole genome shotgun (WGS) entry which is preliminary data.</text>
</comment>
<keyword evidence="5" id="KW-1185">Reference proteome</keyword>
<feature type="transmembrane region" description="Helical" evidence="2">
    <location>
        <begin position="122"/>
        <end position="141"/>
    </location>
</feature>
<protein>
    <submittedName>
        <fullName evidence="4">Uncharacterized protein</fullName>
    </submittedName>
</protein>
<evidence type="ECO:0000313" key="4">
    <source>
        <dbReference type="EMBL" id="KAK7677131.1"/>
    </source>
</evidence>
<proteinExistence type="predicted"/>
<keyword evidence="2" id="KW-0472">Membrane</keyword>
<evidence type="ECO:0000256" key="3">
    <source>
        <dbReference type="SAM" id="SignalP"/>
    </source>
</evidence>
<feature type="compositionally biased region" description="Polar residues" evidence="1">
    <location>
        <begin position="241"/>
        <end position="252"/>
    </location>
</feature>
<organism evidence="4 5">
    <name type="scientific">Cerrena zonata</name>
    <dbReference type="NCBI Taxonomy" id="2478898"/>
    <lineage>
        <taxon>Eukaryota</taxon>
        <taxon>Fungi</taxon>
        <taxon>Dikarya</taxon>
        <taxon>Basidiomycota</taxon>
        <taxon>Agaricomycotina</taxon>
        <taxon>Agaricomycetes</taxon>
        <taxon>Polyporales</taxon>
        <taxon>Cerrenaceae</taxon>
        <taxon>Cerrena</taxon>
    </lineage>
</organism>
<dbReference type="EMBL" id="JASBNA010000094">
    <property type="protein sequence ID" value="KAK7677131.1"/>
    <property type="molecule type" value="Genomic_DNA"/>
</dbReference>
<feature type="compositionally biased region" description="Acidic residues" evidence="1">
    <location>
        <begin position="214"/>
        <end position="223"/>
    </location>
</feature>
<evidence type="ECO:0000256" key="1">
    <source>
        <dbReference type="SAM" id="MobiDB-lite"/>
    </source>
</evidence>
<keyword evidence="2" id="KW-0812">Transmembrane</keyword>
<accession>A0AAW0FIE2</accession>
<name>A0AAW0FIE2_9APHY</name>
<feature type="transmembrane region" description="Helical" evidence="2">
    <location>
        <begin position="27"/>
        <end position="45"/>
    </location>
</feature>
<feature type="region of interest" description="Disordered" evidence="1">
    <location>
        <begin position="213"/>
        <end position="252"/>
    </location>
</feature>
<keyword evidence="2" id="KW-1133">Transmembrane helix</keyword>
<dbReference type="AlphaFoldDB" id="A0AAW0FIE2"/>
<feature type="chain" id="PRO_5043597770" evidence="3">
    <location>
        <begin position="18"/>
        <end position="252"/>
    </location>
</feature>
<evidence type="ECO:0000256" key="2">
    <source>
        <dbReference type="SAM" id="Phobius"/>
    </source>
</evidence>
<gene>
    <name evidence="4" type="ORF">QCA50_019840</name>
</gene>
<feature type="transmembrane region" description="Helical" evidence="2">
    <location>
        <begin position="153"/>
        <end position="171"/>
    </location>
</feature>
<reference evidence="4 5" key="1">
    <citation type="submission" date="2022-09" db="EMBL/GenBank/DDBJ databases">
        <authorList>
            <person name="Palmer J.M."/>
        </authorList>
    </citation>
    <scope>NUCLEOTIDE SEQUENCE [LARGE SCALE GENOMIC DNA]</scope>
    <source>
        <strain evidence="4 5">DSM 7382</strain>
    </source>
</reference>
<dbReference type="Proteomes" id="UP001385951">
    <property type="component" value="Unassembled WGS sequence"/>
</dbReference>
<sequence>MFFNFMFAAVLCLRTWAICRKSWLPNIAVLITSLAVPCLNIYFYTIPRHYIIVPDGRLRGCYISMGDDTLSLYLPVISRICALISDALVITITWLKTSQIIGRGVEIPLGERLLDLLVRNGSIHFVSLLLLNATTIALTVSQVFPGNGGSTTNFIYIEKAMFSILISHFLLDLRGAFRSDLNQLPGYGTETIPVSSIRFTSVIDDMGIMLDTPWADDENDDGTDDRSEEMALTFPKLPGETESQATDDTSFV</sequence>